<keyword evidence="1" id="KW-0812">Transmembrane</keyword>
<name>A0AA86QES1_9EUKA</name>
<reference evidence="3 4" key="2">
    <citation type="submission" date="2024-07" db="EMBL/GenBank/DDBJ databases">
        <authorList>
            <person name="Akdeniz Z."/>
        </authorList>
    </citation>
    <scope>NUCLEOTIDE SEQUENCE [LARGE SCALE GENOMIC DNA]</scope>
</reference>
<dbReference type="Proteomes" id="UP001642409">
    <property type="component" value="Unassembled WGS sequence"/>
</dbReference>
<protein>
    <submittedName>
        <fullName evidence="3">Hypothetical_protein</fullName>
    </submittedName>
</protein>
<dbReference type="AlphaFoldDB" id="A0AA86QES1"/>
<feature type="transmembrane region" description="Helical" evidence="1">
    <location>
        <begin position="51"/>
        <end position="72"/>
    </location>
</feature>
<dbReference type="EMBL" id="CATOUU010000825">
    <property type="protein sequence ID" value="CAI9951797.1"/>
    <property type="molecule type" value="Genomic_DNA"/>
</dbReference>
<feature type="transmembrane region" description="Helical" evidence="1">
    <location>
        <begin position="226"/>
        <end position="251"/>
    </location>
</feature>
<evidence type="ECO:0000313" key="4">
    <source>
        <dbReference type="Proteomes" id="UP001642409"/>
    </source>
</evidence>
<feature type="transmembrane region" description="Helical" evidence="1">
    <location>
        <begin position="17"/>
        <end position="39"/>
    </location>
</feature>
<gene>
    <name evidence="3" type="ORF">HINF_LOCUS20625</name>
    <name evidence="2" type="ORF">HINF_LOCUS39442</name>
</gene>
<evidence type="ECO:0000256" key="1">
    <source>
        <dbReference type="SAM" id="Phobius"/>
    </source>
</evidence>
<organism evidence="2">
    <name type="scientific">Hexamita inflata</name>
    <dbReference type="NCBI Taxonomy" id="28002"/>
    <lineage>
        <taxon>Eukaryota</taxon>
        <taxon>Metamonada</taxon>
        <taxon>Diplomonadida</taxon>
        <taxon>Hexamitidae</taxon>
        <taxon>Hexamitinae</taxon>
        <taxon>Hexamita</taxon>
    </lineage>
</organism>
<sequence>MQIPIYSETANSCGKTIHYIASCSFLNLLTIVLNIIVKLPQVQQKISLKRVYFILACSLFILQFIIIAKRTIHSQDIYYQLYNIFNTTLDGGSYFAGAFSAILLFGEYPMKNINESKIGIAIEKYIPKGLLGSLSIFALHQTWFFISMLLEKNTNQFLLKQAIKLIIMYIFLFSFVALVASGRKFWDLKLLKQISSYGQDCILMSELIIFSLQTQIGEIKIGPENAFIVALCGVGAIFVILKIIQFINFCVSDFKLLLQIK</sequence>
<accession>A0AA86QES1</accession>
<evidence type="ECO:0000313" key="3">
    <source>
        <dbReference type="EMBL" id="CAL6007404.1"/>
    </source>
</evidence>
<keyword evidence="1" id="KW-1133">Transmembrane helix</keyword>
<dbReference type="EMBL" id="CAXDID020000055">
    <property type="protein sequence ID" value="CAL6007404.1"/>
    <property type="molecule type" value="Genomic_DNA"/>
</dbReference>
<keyword evidence="1" id="KW-0472">Membrane</keyword>
<keyword evidence="4" id="KW-1185">Reference proteome</keyword>
<proteinExistence type="predicted"/>
<feature type="transmembrane region" description="Helical" evidence="1">
    <location>
        <begin position="92"/>
        <end position="110"/>
    </location>
</feature>
<feature type="transmembrane region" description="Helical" evidence="1">
    <location>
        <begin position="130"/>
        <end position="150"/>
    </location>
</feature>
<reference evidence="2" key="1">
    <citation type="submission" date="2023-06" db="EMBL/GenBank/DDBJ databases">
        <authorList>
            <person name="Kurt Z."/>
        </authorList>
    </citation>
    <scope>NUCLEOTIDE SEQUENCE</scope>
</reference>
<feature type="transmembrane region" description="Helical" evidence="1">
    <location>
        <begin position="162"/>
        <end position="182"/>
    </location>
</feature>
<evidence type="ECO:0000313" key="2">
    <source>
        <dbReference type="EMBL" id="CAI9951797.1"/>
    </source>
</evidence>
<comment type="caution">
    <text evidence="2">The sequence shown here is derived from an EMBL/GenBank/DDBJ whole genome shotgun (WGS) entry which is preliminary data.</text>
</comment>